<gene>
    <name evidence="2" type="primary">ORF72269</name>
</gene>
<organism evidence="2">
    <name type="scientific">Arion vulgaris</name>
    <dbReference type="NCBI Taxonomy" id="1028688"/>
    <lineage>
        <taxon>Eukaryota</taxon>
        <taxon>Metazoa</taxon>
        <taxon>Spiralia</taxon>
        <taxon>Lophotrochozoa</taxon>
        <taxon>Mollusca</taxon>
        <taxon>Gastropoda</taxon>
        <taxon>Heterobranchia</taxon>
        <taxon>Euthyneura</taxon>
        <taxon>Panpulmonata</taxon>
        <taxon>Eupulmonata</taxon>
        <taxon>Stylommatophora</taxon>
        <taxon>Helicina</taxon>
        <taxon>Arionoidea</taxon>
        <taxon>Arionidae</taxon>
        <taxon>Arion</taxon>
    </lineage>
</organism>
<dbReference type="EMBL" id="HACG01023094">
    <property type="protein sequence ID" value="CEK69959.1"/>
    <property type="molecule type" value="Transcribed_RNA"/>
</dbReference>
<name>A0A0B6ZMW5_9EUPU</name>
<feature type="region of interest" description="Disordered" evidence="1">
    <location>
        <begin position="62"/>
        <end position="85"/>
    </location>
</feature>
<proteinExistence type="predicted"/>
<dbReference type="AlphaFoldDB" id="A0A0B6ZMW5"/>
<evidence type="ECO:0000256" key="1">
    <source>
        <dbReference type="SAM" id="MobiDB-lite"/>
    </source>
</evidence>
<evidence type="ECO:0000313" key="2">
    <source>
        <dbReference type="EMBL" id="CEK69959.1"/>
    </source>
</evidence>
<feature type="non-terminal residue" evidence="2">
    <location>
        <position position="85"/>
    </location>
</feature>
<sequence length="85" mass="9439">RINMAATETVAVLEDDEDWLYGDVKEKKPNVVKLDKQIAKDKTKEVDKEVDELEIVDDVELKKKGVDDSTNGAAGDGDDDDDDDD</sequence>
<protein>
    <submittedName>
        <fullName evidence="2">Uncharacterized protein</fullName>
    </submittedName>
</protein>
<reference evidence="2" key="1">
    <citation type="submission" date="2014-12" db="EMBL/GenBank/DDBJ databases">
        <title>Insight into the proteome of Arion vulgaris.</title>
        <authorList>
            <person name="Aradska J."/>
            <person name="Bulat T."/>
            <person name="Smidak R."/>
            <person name="Sarate P."/>
            <person name="Gangsoo J."/>
            <person name="Sialana F."/>
            <person name="Bilban M."/>
            <person name="Lubec G."/>
        </authorList>
    </citation>
    <scope>NUCLEOTIDE SEQUENCE</scope>
    <source>
        <tissue evidence="2">Skin</tissue>
    </source>
</reference>
<feature type="compositionally biased region" description="Acidic residues" evidence="1">
    <location>
        <begin position="76"/>
        <end position="85"/>
    </location>
</feature>
<feature type="non-terminal residue" evidence="2">
    <location>
        <position position="1"/>
    </location>
</feature>
<accession>A0A0B6ZMW5</accession>